<organism evidence="5 6">
    <name type="scientific">Devosia honganensis</name>
    <dbReference type="NCBI Taxonomy" id="1610527"/>
    <lineage>
        <taxon>Bacteria</taxon>
        <taxon>Pseudomonadati</taxon>
        <taxon>Pseudomonadota</taxon>
        <taxon>Alphaproteobacteria</taxon>
        <taxon>Hyphomicrobiales</taxon>
        <taxon>Devosiaceae</taxon>
        <taxon>Devosia</taxon>
    </lineage>
</organism>
<dbReference type="PANTHER" id="PTHR30576:SF21">
    <property type="entry name" value="UDP-GLUCOSE:UNDECAPRENYL-PHOSPHATE GLUCOSE-1-PHOSPHATE TRANSFERASE"/>
    <property type="match status" value="1"/>
</dbReference>
<comment type="caution">
    <text evidence="5">The sequence shown here is derived from an EMBL/GenBank/DDBJ whole genome shotgun (WGS) entry which is preliminary data.</text>
</comment>
<evidence type="ECO:0000256" key="2">
    <source>
        <dbReference type="ARBA" id="ARBA00023169"/>
    </source>
</evidence>
<evidence type="ECO:0000256" key="1">
    <source>
        <dbReference type="ARBA" id="ARBA00006464"/>
    </source>
</evidence>
<evidence type="ECO:0000259" key="4">
    <source>
        <dbReference type="Pfam" id="PF02397"/>
    </source>
</evidence>
<keyword evidence="3" id="KW-0472">Membrane</keyword>
<accession>A0ABV7X6G6</accession>
<dbReference type="GO" id="GO:0016740">
    <property type="term" value="F:transferase activity"/>
    <property type="evidence" value="ECO:0007669"/>
    <property type="project" value="UniProtKB-KW"/>
</dbReference>
<name>A0ABV7X6G6_9HYPH</name>
<sequence>MNGALDRLPGSGFETIAGSLGWRPDAGWQVSAAGGGLDGEQHGLFIAWQGDGPVPPALTPSRARALRMKRLLDIAGALLGLAFFTPLMFFVAIAIRLTDPGPVLFRQARLGLGGVPFQVLKFRSMYADRCDQAGIRQAEGADDRVTPIGRFIRRSSIDELPQLFNVLKGDMSLVGPRPHVAGMHAGGVPYGRLSPHYAYRTLMRPGLTGWAQCHGLRGPTHERAAALARLGHDIAYIQHFSLALDIRIVARTLFIELFRGNAH</sequence>
<dbReference type="RefSeq" id="WP_380098210.1">
    <property type="nucleotide sequence ID" value="NZ_JBHRYD010000015.1"/>
</dbReference>
<proteinExistence type="inferred from homology"/>
<evidence type="ECO:0000313" key="5">
    <source>
        <dbReference type="EMBL" id="MFC3706144.1"/>
    </source>
</evidence>
<protein>
    <submittedName>
        <fullName evidence="5">Sugar transferase</fullName>
    </submittedName>
</protein>
<evidence type="ECO:0000313" key="6">
    <source>
        <dbReference type="Proteomes" id="UP001595613"/>
    </source>
</evidence>
<feature type="domain" description="Bacterial sugar transferase" evidence="4">
    <location>
        <begin position="69"/>
        <end position="255"/>
    </location>
</feature>
<dbReference type="EMBL" id="JBHRYD010000015">
    <property type="protein sequence ID" value="MFC3706144.1"/>
    <property type="molecule type" value="Genomic_DNA"/>
</dbReference>
<keyword evidence="2" id="KW-0270">Exopolysaccharide synthesis</keyword>
<dbReference type="Proteomes" id="UP001595613">
    <property type="component" value="Unassembled WGS sequence"/>
</dbReference>
<feature type="transmembrane region" description="Helical" evidence="3">
    <location>
        <begin position="71"/>
        <end position="95"/>
    </location>
</feature>
<evidence type="ECO:0000256" key="3">
    <source>
        <dbReference type="SAM" id="Phobius"/>
    </source>
</evidence>
<comment type="similarity">
    <text evidence="1">Belongs to the bacterial sugar transferase family.</text>
</comment>
<gene>
    <name evidence="5" type="ORF">ACFOOL_15435</name>
</gene>
<dbReference type="InterPro" id="IPR003362">
    <property type="entry name" value="Bact_transf"/>
</dbReference>
<dbReference type="PANTHER" id="PTHR30576">
    <property type="entry name" value="COLANIC BIOSYNTHESIS UDP-GLUCOSE LIPID CARRIER TRANSFERASE"/>
    <property type="match status" value="1"/>
</dbReference>
<keyword evidence="5" id="KW-0808">Transferase</keyword>
<keyword evidence="6" id="KW-1185">Reference proteome</keyword>
<dbReference type="Pfam" id="PF02397">
    <property type="entry name" value="Bac_transf"/>
    <property type="match status" value="1"/>
</dbReference>
<reference evidence="6" key="1">
    <citation type="journal article" date="2019" name="Int. J. Syst. Evol. Microbiol.">
        <title>The Global Catalogue of Microorganisms (GCM) 10K type strain sequencing project: providing services to taxonomists for standard genome sequencing and annotation.</title>
        <authorList>
            <consortium name="The Broad Institute Genomics Platform"/>
            <consortium name="The Broad Institute Genome Sequencing Center for Infectious Disease"/>
            <person name="Wu L."/>
            <person name="Ma J."/>
        </authorList>
    </citation>
    <scope>NUCLEOTIDE SEQUENCE [LARGE SCALE GENOMIC DNA]</scope>
    <source>
        <strain evidence="6">KCTC 42281</strain>
    </source>
</reference>
<keyword evidence="3" id="KW-1133">Transmembrane helix</keyword>
<keyword evidence="3" id="KW-0812">Transmembrane</keyword>